<dbReference type="Pfam" id="PF00717">
    <property type="entry name" value="Peptidase_S24"/>
    <property type="match status" value="1"/>
</dbReference>
<protein>
    <submittedName>
        <fullName evidence="2">Helix-turn-helix transcriptional regulator</fullName>
    </submittedName>
</protein>
<dbReference type="EMBL" id="DVNC01000039">
    <property type="protein sequence ID" value="HIU53662.1"/>
    <property type="molecule type" value="Genomic_DNA"/>
</dbReference>
<feature type="domain" description="Peptidase S24/S26A/S26B/S26C" evidence="1">
    <location>
        <begin position="116"/>
        <end position="184"/>
    </location>
</feature>
<dbReference type="AlphaFoldDB" id="A0A9D1SBN2"/>
<accession>A0A9D1SBN2</accession>
<evidence type="ECO:0000259" key="1">
    <source>
        <dbReference type="Pfam" id="PF00717"/>
    </source>
</evidence>
<sequence length="207" mass="23575">MKYEQVWDAVDKLARAHGLSPSGLAKKAGLDATTFNKSKRIRPDGKKRWPSLDSINKILDACNVTFEQFYSLIDEGLTPEMMNAVPYINYSRLGSEKEIRDNRLVTDGWKRMHFPDSSSNLYAIDIDISDFEPFFKNGSAIIVAKNSEIRKNDRIVVILKNGDILIKEFVHRTPSTLVLCDLADSRKEMNVNLVDIELINRILWAGQ</sequence>
<evidence type="ECO:0000313" key="3">
    <source>
        <dbReference type="Proteomes" id="UP000824107"/>
    </source>
</evidence>
<reference evidence="2" key="2">
    <citation type="journal article" date="2021" name="PeerJ">
        <title>Extensive microbial diversity within the chicken gut microbiome revealed by metagenomics and culture.</title>
        <authorList>
            <person name="Gilroy R."/>
            <person name="Ravi A."/>
            <person name="Getino M."/>
            <person name="Pursley I."/>
            <person name="Horton D.L."/>
            <person name="Alikhan N.F."/>
            <person name="Baker D."/>
            <person name="Gharbi K."/>
            <person name="Hall N."/>
            <person name="Watson M."/>
            <person name="Adriaenssens E.M."/>
            <person name="Foster-Nyarko E."/>
            <person name="Jarju S."/>
            <person name="Secka A."/>
            <person name="Antonio M."/>
            <person name="Oren A."/>
            <person name="Chaudhuri R.R."/>
            <person name="La Ragione R."/>
            <person name="Hildebrand F."/>
            <person name="Pallen M.J."/>
        </authorList>
    </citation>
    <scope>NUCLEOTIDE SEQUENCE</scope>
    <source>
        <strain evidence="2">ChiW3-316</strain>
    </source>
</reference>
<name>A0A9D1SBN2_9PROT</name>
<gene>
    <name evidence="2" type="ORF">IAD20_06235</name>
</gene>
<dbReference type="InterPro" id="IPR001387">
    <property type="entry name" value="Cro/C1-type_HTH"/>
</dbReference>
<dbReference type="Gene3D" id="1.10.260.40">
    <property type="entry name" value="lambda repressor-like DNA-binding domains"/>
    <property type="match status" value="1"/>
</dbReference>
<dbReference type="SUPFAM" id="SSF47413">
    <property type="entry name" value="lambda repressor-like DNA-binding domains"/>
    <property type="match status" value="1"/>
</dbReference>
<dbReference type="GO" id="GO:0003677">
    <property type="term" value="F:DNA binding"/>
    <property type="evidence" value="ECO:0007669"/>
    <property type="project" value="InterPro"/>
</dbReference>
<dbReference type="Proteomes" id="UP000824107">
    <property type="component" value="Unassembled WGS sequence"/>
</dbReference>
<dbReference type="InterPro" id="IPR036286">
    <property type="entry name" value="LexA/Signal_pep-like_sf"/>
</dbReference>
<comment type="caution">
    <text evidence="2">The sequence shown here is derived from an EMBL/GenBank/DDBJ whole genome shotgun (WGS) entry which is preliminary data.</text>
</comment>
<dbReference type="SUPFAM" id="SSF51306">
    <property type="entry name" value="LexA/Signal peptidase"/>
    <property type="match status" value="1"/>
</dbReference>
<proteinExistence type="predicted"/>
<reference evidence="2" key="1">
    <citation type="submission" date="2020-10" db="EMBL/GenBank/DDBJ databases">
        <authorList>
            <person name="Gilroy R."/>
        </authorList>
    </citation>
    <scope>NUCLEOTIDE SEQUENCE</scope>
    <source>
        <strain evidence="2">ChiW3-316</strain>
    </source>
</reference>
<dbReference type="InterPro" id="IPR010982">
    <property type="entry name" value="Lambda_DNA-bd_dom_sf"/>
</dbReference>
<dbReference type="CDD" id="cd00093">
    <property type="entry name" value="HTH_XRE"/>
    <property type="match status" value="1"/>
</dbReference>
<organism evidence="2 3">
    <name type="scientific">Candidatus Scatocola faecipullorum</name>
    <dbReference type="NCBI Taxonomy" id="2840917"/>
    <lineage>
        <taxon>Bacteria</taxon>
        <taxon>Pseudomonadati</taxon>
        <taxon>Pseudomonadota</taxon>
        <taxon>Alphaproteobacteria</taxon>
        <taxon>Rhodospirillales</taxon>
        <taxon>Rhodospirillaceae</taxon>
        <taxon>Rhodospirillaceae incertae sedis</taxon>
        <taxon>Candidatus Scatocola</taxon>
    </lineage>
</organism>
<evidence type="ECO:0000313" key="2">
    <source>
        <dbReference type="EMBL" id="HIU53662.1"/>
    </source>
</evidence>
<dbReference type="Gene3D" id="2.10.109.10">
    <property type="entry name" value="Umud Fragment, subunit A"/>
    <property type="match status" value="1"/>
</dbReference>
<dbReference type="InterPro" id="IPR015927">
    <property type="entry name" value="Peptidase_S24_S26A/B/C"/>
</dbReference>